<feature type="domain" description="Xylose isomerase-like TIM barrel" evidence="8">
    <location>
        <begin position="233"/>
        <end position="496"/>
    </location>
</feature>
<dbReference type="InterPro" id="IPR036237">
    <property type="entry name" value="Xyl_isomerase-like_sf"/>
</dbReference>
<dbReference type="Gene3D" id="3.20.20.150">
    <property type="entry name" value="Divalent-metal-dependent TIM barrel enzymes"/>
    <property type="match status" value="1"/>
</dbReference>
<keyword evidence="3" id="KW-0479">Metal-binding</keyword>
<gene>
    <name evidence="9" type="ORF">QYM36_010793</name>
</gene>
<dbReference type="PROSITE" id="PS00729">
    <property type="entry name" value="AP_NUCLEASE_F2_1"/>
    <property type="match status" value="1"/>
</dbReference>
<evidence type="ECO:0000256" key="6">
    <source>
        <dbReference type="ARBA" id="ARBA00022833"/>
    </source>
</evidence>
<evidence type="ECO:0000313" key="9">
    <source>
        <dbReference type="EMBL" id="KAK2716342.1"/>
    </source>
</evidence>
<dbReference type="AlphaFoldDB" id="A0AA88I6W8"/>
<dbReference type="GO" id="GO:0005634">
    <property type="term" value="C:nucleus"/>
    <property type="evidence" value="ECO:0007669"/>
    <property type="project" value="TreeGrafter"/>
</dbReference>
<dbReference type="PANTHER" id="PTHR21445">
    <property type="entry name" value="ENDONUCLEASE IV ENDODEOXYRIBONUCLEASE IV"/>
    <property type="match status" value="1"/>
</dbReference>
<dbReference type="PANTHER" id="PTHR21445:SF0">
    <property type="entry name" value="APURINIC-APYRIMIDINIC ENDONUCLEASE"/>
    <property type="match status" value="1"/>
</dbReference>
<sequence>MFGKAMLRTIIIKTFDVVATKSSLIGKEGSVTAMPRKATKKVTKNIEANGENDEEVLSTKEHHVTRNARKRRTITVDVKENFDMSVQPKEEIVLSQTVNKVGEHVPAKKTRKKNVKEIAETEIRDDSTKIVKKGKNVLKKEEIDEEKIKVETELEKTPEKKLKKRKVTKAQLHQDVVRKLDKVMYKQDYKFPMQYIPRSKVINGFNGSVSSTGQMFVGAHVSAQGGLAEAVFNAAEIGARSFALFLRSQRQWLAKPMEQKIIDDFKAVREEFGYPPHLILPHGSYLLNLGSSKLENLQKSRELLLDEIMRCEALGLTHYNFHPGSTCGECTITECLKNIADSINYVHERTYPSKVMTVIENMSKQGNTVGGFLHEIGEIIQLVKDKERVGVCIDTCHAFAAGYDLATDEGFQSLLNDIEKDIGFEYIVAMHLNDSKFPVGSHKDRHENIGKGHIGKEGFRRIMNCKKFSDIPIILETPWDESKTCPYSKEIDLLYSLQDS</sequence>
<evidence type="ECO:0000256" key="3">
    <source>
        <dbReference type="ARBA" id="ARBA00022723"/>
    </source>
</evidence>
<dbReference type="SMART" id="SM00518">
    <property type="entry name" value="AP2Ec"/>
    <property type="match status" value="1"/>
</dbReference>
<protein>
    <recommendedName>
        <fullName evidence="8">Xylose isomerase-like TIM barrel domain-containing protein</fullName>
    </recommendedName>
</protein>
<evidence type="ECO:0000256" key="5">
    <source>
        <dbReference type="ARBA" id="ARBA00022801"/>
    </source>
</evidence>
<dbReference type="EMBL" id="JAVRJZ010000012">
    <property type="protein sequence ID" value="KAK2716341.1"/>
    <property type="molecule type" value="Genomic_DNA"/>
</dbReference>
<dbReference type="InterPro" id="IPR013022">
    <property type="entry name" value="Xyl_isomerase-like_TIM-brl"/>
</dbReference>
<dbReference type="GO" id="GO:0005739">
    <property type="term" value="C:mitochondrion"/>
    <property type="evidence" value="ECO:0007669"/>
    <property type="project" value="TreeGrafter"/>
</dbReference>
<dbReference type="Proteomes" id="UP001187531">
    <property type="component" value="Unassembled WGS sequence"/>
</dbReference>
<evidence type="ECO:0000256" key="7">
    <source>
        <dbReference type="ARBA" id="ARBA00023204"/>
    </source>
</evidence>
<keyword evidence="6" id="KW-0862">Zinc</keyword>
<reference evidence="9" key="1">
    <citation type="submission" date="2023-07" db="EMBL/GenBank/DDBJ databases">
        <title>Chromosome-level genome assembly of Artemia franciscana.</title>
        <authorList>
            <person name="Jo E."/>
        </authorList>
    </citation>
    <scope>NUCLEOTIDE SEQUENCE</scope>
    <source>
        <tissue evidence="9">Whole body</tissue>
    </source>
</reference>
<dbReference type="GO" id="GO:0008270">
    <property type="term" value="F:zinc ion binding"/>
    <property type="evidence" value="ECO:0007669"/>
    <property type="project" value="InterPro"/>
</dbReference>
<dbReference type="GO" id="GO:0003906">
    <property type="term" value="F:DNA-(apurinic or apyrimidinic site) endonuclease activity"/>
    <property type="evidence" value="ECO:0007669"/>
    <property type="project" value="TreeGrafter"/>
</dbReference>
<dbReference type="GO" id="GO:0008081">
    <property type="term" value="F:phosphoric diester hydrolase activity"/>
    <property type="evidence" value="ECO:0007669"/>
    <property type="project" value="TreeGrafter"/>
</dbReference>
<evidence type="ECO:0000313" key="10">
    <source>
        <dbReference type="Proteomes" id="UP001187531"/>
    </source>
</evidence>
<keyword evidence="7" id="KW-0234">DNA repair</keyword>
<name>A0AA88I6W8_ARTSF</name>
<dbReference type="CDD" id="cd00019">
    <property type="entry name" value="AP2Ec"/>
    <property type="match status" value="1"/>
</dbReference>
<dbReference type="SUPFAM" id="SSF51658">
    <property type="entry name" value="Xylose isomerase-like"/>
    <property type="match status" value="1"/>
</dbReference>
<evidence type="ECO:0000256" key="2">
    <source>
        <dbReference type="ARBA" id="ARBA00005340"/>
    </source>
</evidence>
<dbReference type="PROSITE" id="PS00731">
    <property type="entry name" value="AP_NUCLEASE_F2_3"/>
    <property type="match status" value="1"/>
</dbReference>
<dbReference type="PROSITE" id="PS51432">
    <property type="entry name" value="AP_NUCLEASE_F2_4"/>
    <property type="match status" value="1"/>
</dbReference>
<dbReference type="NCBIfam" id="TIGR00587">
    <property type="entry name" value="nfo"/>
    <property type="match status" value="1"/>
</dbReference>
<comment type="caution">
    <text evidence="9">The sequence shown here is derived from an EMBL/GenBank/DDBJ whole genome shotgun (WGS) entry which is preliminary data.</text>
</comment>
<keyword evidence="5" id="KW-0378">Hydrolase</keyword>
<evidence type="ECO:0000259" key="8">
    <source>
        <dbReference type="Pfam" id="PF01261"/>
    </source>
</evidence>
<comment type="cofactor">
    <cofactor evidence="1">
        <name>Zn(2+)</name>
        <dbReference type="ChEBI" id="CHEBI:29105"/>
    </cofactor>
</comment>
<proteinExistence type="inferred from homology"/>
<dbReference type="GO" id="GO:0006284">
    <property type="term" value="P:base-excision repair"/>
    <property type="evidence" value="ECO:0007669"/>
    <property type="project" value="TreeGrafter"/>
</dbReference>
<dbReference type="FunFam" id="3.20.20.150:FF:000001">
    <property type="entry name" value="Probable endonuclease 4"/>
    <property type="match status" value="1"/>
</dbReference>
<keyword evidence="10" id="KW-1185">Reference proteome</keyword>
<dbReference type="PROSITE" id="PS00730">
    <property type="entry name" value="AP_NUCLEASE_F2_2"/>
    <property type="match status" value="1"/>
</dbReference>
<dbReference type="EMBL" id="JAVRJZ010000012">
    <property type="protein sequence ID" value="KAK2716342.1"/>
    <property type="molecule type" value="Genomic_DNA"/>
</dbReference>
<accession>A0AA88I6W8</accession>
<organism evidence="9 10">
    <name type="scientific">Artemia franciscana</name>
    <name type="common">Brine shrimp</name>
    <name type="synonym">Artemia sanfranciscana</name>
    <dbReference type="NCBI Taxonomy" id="6661"/>
    <lineage>
        <taxon>Eukaryota</taxon>
        <taxon>Metazoa</taxon>
        <taxon>Ecdysozoa</taxon>
        <taxon>Arthropoda</taxon>
        <taxon>Crustacea</taxon>
        <taxon>Branchiopoda</taxon>
        <taxon>Anostraca</taxon>
        <taxon>Artemiidae</taxon>
        <taxon>Artemia</taxon>
    </lineage>
</organism>
<dbReference type="NCBIfam" id="NF002199">
    <property type="entry name" value="PRK01060.1-4"/>
    <property type="match status" value="1"/>
</dbReference>
<dbReference type="InterPro" id="IPR018246">
    <property type="entry name" value="AP_endonuc_F2_Zn_BS"/>
</dbReference>
<dbReference type="InterPro" id="IPR001719">
    <property type="entry name" value="AP_endonuc_2"/>
</dbReference>
<dbReference type="GO" id="GO:0003677">
    <property type="term" value="F:DNA binding"/>
    <property type="evidence" value="ECO:0007669"/>
    <property type="project" value="InterPro"/>
</dbReference>
<comment type="similarity">
    <text evidence="2">Belongs to the AP endonuclease 2 family.</text>
</comment>
<dbReference type="Pfam" id="PF01261">
    <property type="entry name" value="AP_endonuc_2"/>
    <property type="match status" value="1"/>
</dbReference>
<evidence type="ECO:0000256" key="1">
    <source>
        <dbReference type="ARBA" id="ARBA00001947"/>
    </source>
</evidence>
<keyword evidence="4" id="KW-0227">DNA damage</keyword>
<evidence type="ECO:0000256" key="4">
    <source>
        <dbReference type="ARBA" id="ARBA00022763"/>
    </source>
</evidence>
<dbReference type="HAMAP" id="MF_00152">
    <property type="entry name" value="Nfo"/>
    <property type="match status" value="1"/>
</dbReference>